<dbReference type="OrthoDB" id="1814213at2"/>
<dbReference type="RefSeq" id="WP_125084016.1">
    <property type="nucleotide sequence ID" value="NZ_CP034248.1"/>
</dbReference>
<dbReference type="Gene3D" id="3.40.50.300">
    <property type="entry name" value="P-loop containing nucleotide triphosphate hydrolases"/>
    <property type="match status" value="1"/>
</dbReference>
<organism evidence="4 5">
    <name type="scientific">Paenibacillus lentus</name>
    <dbReference type="NCBI Taxonomy" id="1338368"/>
    <lineage>
        <taxon>Bacteria</taxon>
        <taxon>Bacillati</taxon>
        <taxon>Bacillota</taxon>
        <taxon>Bacilli</taxon>
        <taxon>Bacillales</taxon>
        <taxon>Paenibacillaceae</taxon>
        <taxon>Paenibacillus</taxon>
    </lineage>
</organism>
<dbReference type="InterPro" id="IPR050513">
    <property type="entry name" value="RavA_ATPases"/>
</dbReference>
<dbReference type="InterPro" id="IPR045427">
    <property type="entry name" value="MoxR"/>
</dbReference>
<name>A0A3S8RY59_9BACL</name>
<dbReference type="EMBL" id="CP034248">
    <property type="protein sequence ID" value="AZK47844.1"/>
    <property type="molecule type" value="Genomic_DNA"/>
</dbReference>
<evidence type="ECO:0000256" key="1">
    <source>
        <dbReference type="SAM" id="Coils"/>
    </source>
</evidence>
<proteinExistence type="predicted"/>
<dbReference type="PANTHER" id="PTHR32204">
    <property type="entry name" value="ATPASE RAVA"/>
    <property type="match status" value="1"/>
</dbReference>
<sequence length="364" mass="41091">MKIKDIQMALNSQFAEREEVVEGLVIAMIARQHALLIGPPGTGKSALVSDLTERITGANYFQWLLTRFSTPEELFGPVSLKELEQGVYKRNTAGKLPEAHTSFLDEIFKANSSILNALLTLINERMFYNDRAPAQVPLMSLIGSSNEYPEEGEGLEALFDRFLLRYEVDYIGEDQSFVSMLKDSTAIPADMSIDELFELQFFSDTVTIPDEVYDALSKIRRELMDEGIRPSDRRFKQILSVIRAKAVLAGRDYAELEDLMILKHSLWEKPEQRDKVAKIVRNHAQDAVKTRVEEIENEAADILKGLEQSNNSTDMAVESTKKLKILVSELKKLQKDSPNRPEVEQAIVLVRKSLNDIASQVLGV</sequence>
<dbReference type="Pfam" id="PF20030">
    <property type="entry name" value="bpMoxR"/>
    <property type="match status" value="1"/>
</dbReference>
<dbReference type="KEGG" id="plen:EIM92_18125"/>
<evidence type="ECO:0000313" key="4">
    <source>
        <dbReference type="EMBL" id="AZK47844.1"/>
    </source>
</evidence>
<accession>A0A3S8RY59</accession>
<dbReference type="AlphaFoldDB" id="A0A3S8RY59"/>
<dbReference type="InterPro" id="IPR027417">
    <property type="entry name" value="P-loop_NTPase"/>
</dbReference>
<dbReference type="PANTHER" id="PTHR32204:SF0">
    <property type="entry name" value="ATPASE RAVA"/>
    <property type="match status" value="1"/>
</dbReference>
<protein>
    <submittedName>
        <fullName evidence="4">ATPase</fullName>
    </submittedName>
</protein>
<evidence type="ECO:0000313" key="5">
    <source>
        <dbReference type="Proteomes" id="UP000273145"/>
    </source>
</evidence>
<keyword evidence="5" id="KW-1185">Reference proteome</keyword>
<feature type="coiled-coil region" evidence="1">
    <location>
        <begin position="292"/>
        <end position="336"/>
    </location>
</feature>
<dbReference type="SUPFAM" id="SSF52540">
    <property type="entry name" value="P-loop containing nucleoside triphosphate hydrolases"/>
    <property type="match status" value="1"/>
</dbReference>
<evidence type="ECO:0000259" key="3">
    <source>
        <dbReference type="Pfam" id="PF20030"/>
    </source>
</evidence>
<keyword evidence="1" id="KW-0175">Coiled coil</keyword>
<feature type="domain" description="MoxR" evidence="3">
    <location>
        <begin position="2"/>
        <end position="175"/>
    </location>
</feature>
<reference evidence="4 5" key="1">
    <citation type="submission" date="2018-11" db="EMBL/GenBank/DDBJ databases">
        <title>Genome sequencing of Paenibacillus lentus DSM25539(T).</title>
        <authorList>
            <person name="Kook J.-K."/>
            <person name="Park S.-N."/>
            <person name="Lim Y.K."/>
        </authorList>
    </citation>
    <scope>NUCLEOTIDE SEQUENCE [LARGE SCALE GENOMIC DNA]</scope>
    <source>
        <strain evidence="4 5">DSM 25539</strain>
    </source>
</reference>
<gene>
    <name evidence="4" type="ORF">EIM92_18125</name>
</gene>
<dbReference type="Proteomes" id="UP000273145">
    <property type="component" value="Chromosome"/>
</dbReference>
<evidence type="ECO:0000259" key="2">
    <source>
        <dbReference type="Pfam" id="PF17868"/>
    </source>
</evidence>
<dbReference type="CDD" id="cd00009">
    <property type="entry name" value="AAA"/>
    <property type="match status" value="1"/>
</dbReference>
<dbReference type="Pfam" id="PF17868">
    <property type="entry name" value="AAA_lid_8"/>
    <property type="match status" value="1"/>
</dbReference>
<feature type="domain" description="ATPase RavA-like AAA lid" evidence="2">
    <location>
        <begin position="211"/>
        <end position="280"/>
    </location>
</feature>
<dbReference type="InterPro" id="IPR041538">
    <property type="entry name" value="RavA-like_AAA_lid"/>
</dbReference>